<feature type="domain" description="Peptidase M48" evidence="8">
    <location>
        <begin position="66"/>
        <end position="236"/>
    </location>
</feature>
<comment type="similarity">
    <text evidence="6">Belongs to the peptidase M48 family.</text>
</comment>
<evidence type="ECO:0000256" key="6">
    <source>
        <dbReference type="RuleBase" id="RU003983"/>
    </source>
</evidence>
<dbReference type="RefSeq" id="WP_084374471.1">
    <property type="nucleotide sequence ID" value="NZ_FWYF01000005.1"/>
</dbReference>
<keyword evidence="2" id="KW-0479">Metal-binding</keyword>
<keyword evidence="10" id="KW-1185">Reference proteome</keyword>
<dbReference type="OrthoDB" id="9810445at2"/>
<keyword evidence="7" id="KW-0472">Membrane</keyword>
<dbReference type="InterPro" id="IPR051156">
    <property type="entry name" value="Mito/Outer_Membr_Metalloprot"/>
</dbReference>
<keyword evidence="1 6" id="KW-0645">Protease</keyword>
<name>A0A1W2GQ00_REIFA</name>
<protein>
    <submittedName>
        <fullName evidence="9">Peptidase family M48</fullName>
    </submittedName>
</protein>
<dbReference type="PANTHER" id="PTHR22726:SF1">
    <property type="entry name" value="METALLOENDOPEPTIDASE OMA1, MITOCHONDRIAL"/>
    <property type="match status" value="1"/>
</dbReference>
<dbReference type="AlphaFoldDB" id="A0A1W2GQ00"/>
<keyword evidence="4 6" id="KW-0862">Zinc</keyword>
<evidence type="ECO:0000256" key="5">
    <source>
        <dbReference type="ARBA" id="ARBA00023049"/>
    </source>
</evidence>
<dbReference type="GO" id="GO:0046872">
    <property type="term" value="F:metal ion binding"/>
    <property type="evidence" value="ECO:0007669"/>
    <property type="project" value="UniProtKB-KW"/>
</dbReference>
<evidence type="ECO:0000256" key="1">
    <source>
        <dbReference type="ARBA" id="ARBA00022670"/>
    </source>
</evidence>
<evidence type="ECO:0000256" key="7">
    <source>
        <dbReference type="SAM" id="Phobius"/>
    </source>
</evidence>
<feature type="transmembrane region" description="Helical" evidence="7">
    <location>
        <begin position="9"/>
        <end position="28"/>
    </location>
</feature>
<dbReference type="GO" id="GO:0051603">
    <property type="term" value="P:proteolysis involved in protein catabolic process"/>
    <property type="evidence" value="ECO:0007669"/>
    <property type="project" value="TreeGrafter"/>
</dbReference>
<dbReference type="Gene3D" id="3.30.2010.10">
    <property type="entry name" value="Metalloproteases ('zincins'), catalytic domain"/>
    <property type="match status" value="1"/>
</dbReference>
<dbReference type="GO" id="GO:0016020">
    <property type="term" value="C:membrane"/>
    <property type="evidence" value="ECO:0007669"/>
    <property type="project" value="TreeGrafter"/>
</dbReference>
<evidence type="ECO:0000313" key="9">
    <source>
        <dbReference type="EMBL" id="SMD38671.1"/>
    </source>
</evidence>
<dbReference type="InterPro" id="IPR001915">
    <property type="entry name" value="Peptidase_M48"/>
</dbReference>
<keyword evidence="5 6" id="KW-0482">Metalloprotease</keyword>
<evidence type="ECO:0000259" key="8">
    <source>
        <dbReference type="Pfam" id="PF01435"/>
    </source>
</evidence>
<dbReference type="EMBL" id="FWYF01000005">
    <property type="protein sequence ID" value="SMD38671.1"/>
    <property type="molecule type" value="Genomic_DNA"/>
</dbReference>
<accession>A0A1W2GQ00</accession>
<gene>
    <name evidence="9" type="ORF">SAMN04488029_3845</name>
</gene>
<evidence type="ECO:0000256" key="4">
    <source>
        <dbReference type="ARBA" id="ARBA00022833"/>
    </source>
</evidence>
<evidence type="ECO:0000256" key="3">
    <source>
        <dbReference type="ARBA" id="ARBA00022801"/>
    </source>
</evidence>
<evidence type="ECO:0000313" key="10">
    <source>
        <dbReference type="Proteomes" id="UP000192472"/>
    </source>
</evidence>
<dbReference type="PANTHER" id="PTHR22726">
    <property type="entry name" value="METALLOENDOPEPTIDASE OMA1"/>
    <property type="match status" value="1"/>
</dbReference>
<dbReference type="STRING" id="692418.SAMN04488029_3845"/>
<comment type="cofactor">
    <cofactor evidence="6">
        <name>Zn(2+)</name>
        <dbReference type="ChEBI" id="CHEBI:29105"/>
    </cofactor>
    <text evidence="6">Binds 1 zinc ion per subunit.</text>
</comment>
<keyword evidence="3 6" id="KW-0378">Hydrolase</keyword>
<keyword evidence="7" id="KW-0812">Transmembrane</keyword>
<organism evidence="9 10">
    <name type="scientific">Reichenbachiella faecimaris</name>
    <dbReference type="NCBI Taxonomy" id="692418"/>
    <lineage>
        <taxon>Bacteria</taxon>
        <taxon>Pseudomonadati</taxon>
        <taxon>Bacteroidota</taxon>
        <taxon>Cytophagia</taxon>
        <taxon>Cytophagales</taxon>
        <taxon>Reichenbachiellaceae</taxon>
        <taxon>Reichenbachiella</taxon>
    </lineage>
</organism>
<dbReference type="CDD" id="cd07332">
    <property type="entry name" value="M48C_Oma1_like"/>
    <property type="match status" value="1"/>
</dbReference>
<keyword evidence="7" id="KW-1133">Transmembrane helix</keyword>
<sequence length="263" mass="29918">MRWGALKELAILIAIFAAVWAGFSYYNYDKIENLFSISLEKEAELSEFMTKHLMTDFEFIHDQSLDSSIQIITNRLLSNLDSPQYAYKFHIINEPEANAFTTLDGNIYIFSGLIDEVSSAEELALILAHEIGHAENKHVVEKLIKTIGIEALFSIMTGGDPVLISEISKITLSTSFDRLNEEEADDFALKLAYDSKINPRRLAQFFLKMKAKDQSALQEKLAFISTHPMSNDRIKKSSDFAISDDFEEVSIPLDWEVVKEYLN</sequence>
<dbReference type="GO" id="GO:0004222">
    <property type="term" value="F:metalloendopeptidase activity"/>
    <property type="evidence" value="ECO:0007669"/>
    <property type="project" value="InterPro"/>
</dbReference>
<dbReference type="Pfam" id="PF01435">
    <property type="entry name" value="Peptidase_M48"/>
    <property type="match status" value="1"/>
</dbReference>
<evidence type="ECO:0000256" key="2">
    <source>
        <dbReference type="ARBA" id="ARBA00022723"/>
    </source>
</evidence>
<reference evidence="9 10" key="1">
    <citation type="submission" date="2017-04" db="EMBL/GenBank/DDBJ databases">
        <authorList>
            <person name="Afonso C.L."/>
            <person name="Miller P.J."/>
            <person name="Scott M.A."/>
            <person name="Spackman E."/>
            <person name="Goraichik I."/>
            <person name="Dimitrov K.M."/>
            <person name="Suarez D.L."/>
            <person name="Swayne D.E."/>
        </authorList>
    </citation>
    <scope>NUCLEOTIDE SEQUENCE [LARGE SCALE GENOMIC DNA]</scope>
    <source>
        <strain evidence="9 10">DSM 26133</strain>
    </source>
</reference>
<proteinExistence type="inferred from homology"/>
<dbReference type="Proteomes" id="UP000192472">
    <property type="component" value="Unassembled WGS sequence"/>
</dbReference>